<dbReference type="Proteomes" id="UP000321379">
    <property type="component" value="Unassembled WGS sequence"/>
</dbReference>
<dbReference type="EMBL" id="VRMG01000001">
    <property type="protein sequence ID" value="TXN32822.1"/>
    <property type="molecule type" value="Genomic_DNA"/>
</dbReference>
<dbReference type="Gene3D" id="3.40.50.720">
    <property type="entry name" value="NAD(P)-binding Rossmann-like Domain"/>
    <property type="match status" value="1"/>
</dbReference>
<feature type="domain" description="Enoyl reductase (ER)" evidence="4">
    <location>
        <begin position="10"/>
        <end position="323"/>
    </location>
</feature>
<evidence type="ECO:0000256" key="1">
    <source>
        <dbReference type="ARBA" id="ARBA00022857"/>
    </source>
</evidence>
<dbReference type="SUPFAM" id="SSF50129">
    <property type="entry name" value="GroES-like"/>
    <property type="match status" value="1"/>
</dbReference>
<organism evidence="5 6">
    <name type="scientific">Lacisediminihabitans profunda</name>
    <dbReference type="NCBI Taxonomy" id="2594790"/>
    <lineage>
        <taxon>Bacteria</taxon>
        <taxon>Bacillati</taxon>
        <taxon>Actinomycetota</taxon>
        <taxon>Actinomycetes</taxon>
        <taxon>Micrococcales</taxon>
        <taxon>Microbacteriaceae</taxon>
        <taxon>Lacisediminihabitans</taxon>
    </lineage>
</organism>
<dbReference type="Pfam" id="PF08240">
    <property type="entry name" value="ADH_N"/>
    <property type="match status" value="1"/>
</dbReference>
<evidence type="ECO:0000256" key="2">
    <source>
        <dbReference type="ARBA" id="ARBA00023002"/>
    </source>
</evidence>
<keyword evidence="1" id="KW-0521">NADP</keyword>
<accession>A0A5C8UWQ3</accession>
<dbReference type="PANTHER" id="PTHR48106:SF8">
    <property type="entry name" value="OS02G0805600 PROTEIN"/>
    <property type="match status" value="1"/>
</dbReference>
<evidence type="ECO:0000313" key="6">
    <source>
        <dbReference type="Proteomes" id="UP000321379"/>
    </source>
</evidence>
<evidence type="ECO:0000313" key="5">
    <source>
        <dbReference type="EMBL" id="TXN32822.1"/>
    </source>
</evidence>
<feature type="region of interest" description="Disordered" evidence="3">
    <location>
        <begin position="1"/>
        <end position="26"/>
    </location>
</feature>
<comment type="caution">
    <text evidence="5">The sequence shown here is derived from an EMBL/GenBank/DDBJ whole genome shotgun (WGS) entry which is preliminary data.</text>
</comment>
<proteinExistence type="predicted"/>
<reference evidence="5 6" key="1">
    <citation type="submission" date="2019-08" db="EMBL/GenBank/DDBJ databases">
        <title>Bacterial whole genome sequence for Glaciihabitans sp. CHu50b-6-2.</title>
        <authorList>
            <person name="Jin L."/>
        </authorList>
    </citation>
    <scope>NUCLEOTIDE SEQUENCE [LARGE SCALE GENOMIC DNA]</scope>
    <source>
        <strain evidence="5 6">CHu50b-6-2</strain>
    </source>
</reference>
<gene>
    <name evidence="5" type="ORF">FVP33_00180</name>
</gene>
<dbReference type="InterPro" id="IPR011032">
    <property type="entry name" value="GroES-like_sf"/>
</dbReference>
<dbReference type="CDD" id="cd05276">
    <property type="entry name" value="p53_inducible_oxidoreductase"/>
    <property type="match status" value="1"/>
</dbReference>
<evidence type="ECO:0000256" key="3">
    <source>
        <dbReference type="SAM" id="MobiDB-lite"/>
    </source>
</evidence>
<name>A0A5C8UWQ3_9MICO</name>
<dbReference type="InterPro" id="IPR013154">
    <property type="entry name" value="ADH-like_N"/>
</dbReference>
<dbReference type="AlphaFoldDB" id="A0A5C8UWQ3"/>
<dbReference type="GO" id="GO:0016651">
    <property type="term" value="F:oxidoreductase activity, acting on NAD(P)H"/>
    <property type="evidence" value="ECO:0007669"/>
    <property type="project" value="TreeGrafter"/>
</dbReference>
<dbReference type="InterPro" id="IPR013149">
    <property type="entry name" value="ADH-like_C"/>
</dbReference>
<evidence type="ECO:0000259" key="4">
    <source>
        <dbReference type="SMART" id="SM00829"/>
    </source>
</evidence>
<dbReference type="InterPro" id="IPR036291">
    <property type="entry name" value="NAD(P)-bd_dom_sf"/>
</dbReference>
<dbReference type="RefSeq" id="WP_147781624.1">
    <property type="nucleotide sequence ID" value="NZ_VRMG01000001.1"/>
</dbReference>
<protein>
    <submittedName>
        <fullName evidence="5">NAD(P)H-quinone oxidoreductase</fullName>
    </submittedName>
</protein>
<dbReference type="SUPFAM" id="SSF51735">
    <property type="entry name" value="NAD(P)-binding Rossmann-fold domains"/>
    <property type="match status" value="1"/>
</dbReference>
<dbReference type="PANTHER" id="PTHR48106">
    <property type="entry name" value="QUINONE OXIDOREDUCTASE PIG3-RELATED"/>
    <property type="match status" value="1"/>
</dbReference>
<keyword evidence="6" id="KW-1185">Reference proteome</keyword>
<dbReference type="SMART" id="SM00829">
    <property type="entry name" value="PKS_ER"/>
    <property type="match status" value="1"/>
</dbReference>
<sequence>MRAISIPLPGGPEVLTLGEHPDPDPGPGQVLIEVAAAGVNRADVSQRLGHYPSPPGTSPLPGMEVSGTIVALGRGVVGRSIGDRVCALLPSGGYASLVVAEAALLLDVPDSMNLVDAAGLPETLATVWSNVFMLAGLRAGETLLVHGGSSGIGTTAIQLARAHGALVATTAGTDEKLAACERLGAVILINYRTEDFVERLLDATDGRGADVILDAIGGAYLDRNLNALAPRGRLAIIGNQSAARGTVDVRTLMSKWLTIHGSTLRARPSEEKAAIMASVRENVWPFVVAGQVVPVIDQRIPFAEAARAHRRLEASEHIGKLLLIP</sequence>
<dbReference type="InterPro" id="IPR020843">
    <property type="entry name" value="ER"/>
</dbReference>
<dbReference type="InterPro" id="IPR014189">
    <property type="entry name" value="Quinone_OxRdtase_PIG3"/>
</dbReference>
<dbReference type="GO" id="GO:0070402">
    <property type="term" value="F:NADPH binding"/>
    <property type="evidence" value="ECO:0007669"/>
    <property type="project" value="TreeGrafter"/>
</dbReference>
<dbReference type="NCBIfam" id="TIGR02824">
    <property type="entry name" value="quinone_pig3"/>
    <property type="match status" value="1"/>
</dbReference>
<dbReference type="Gene3D" id="3.90.180.10">
    <property type="entry name" value="Medium-chain alcohol dehydrogenases, catalytic domain"/>
    <property type="match status" value="1"/>
</dbReference>
<keyword evidence="2" id="KW-0560">Oxidoreductase</keyword>
<dbReference type="Pfam" id="PF00107">
    <property type="entry name" value="ADH_zinc_N"/>
    <property type="match status" value="1"/>
</dbReference>